<dbReference type="EMBL" id="VSTH01000091">
    <property type="protein sequence ID" value="TYO63725.1"/>
    <property type="molecule type" value="Genomic_DNA"/>
</dbReference>
<name>A0A5S4YK55_9BRAD</name>
<dbReference type="AlphaFoldDB" id="A0A5S4YK55"/>
<dbReference type="RefSeq" id="WP_148742417.1">
    <property type="nucleotide sequence ID" value="NZ_VSTH01000091.1"/>
</dbReference>
<dbReference type="Pfam" id="PF16263">
    <property type="entry name" value="DUF4917"/>
    <property type="match status" value="1"/>
</dbReference>
<reference evidence="1 2" key="1">
    <citation type="submission" date="2019-08" db="EMBL/GenBank/DDBJ databases">
        <title>Bradyrhizobium hipponensis sp. nov., a rhizobium isolated from a Lupinus angustifolius root nodule in Tunisia.</title>
        <authorList>
            <person name="Off K."/>
            <person name="Rejili M."/>
            <person name="Mars M."/>
            <person name="Brachmann A."/>
            <person name="Marin M."/>
        </authorList>
    </citation>
    <scope>NUCLEOTIDE SEQUENCE [LARGE SCALE GENOMIC DNA]</scope>
    <source>
        <strain evidence="2">aSej3</strain>
    </source>
</reference>
<evidence type="ECO:0000313" key="2">
    <source>
        <dbReference type="Proteomes" id="UP000324797"/>
    </source>
</evidence>
<proteinExistence type="predicted"/>
<dbReference type="InterPro" id="IPR032581">
    <property type="entry name" value="DUF4917"/>
</dbReference>
<sequence>MTNIVKWATIKEHFSQGLVIGNGASIALSDSFKYPSLYQAAQDAKFLAEGTQGVFSSFKSQDFELVLRRLWQATLVNQALKIDNERVQSAYVEVRKSLISTVHAIHPAYDQVKQHFSAMGTFLKGFHTVASVNYDLTLYWAAMWSNENGLGSWFKDAFDRATFRDDWQTLKEPYKADGATLYFYPHGNLCLGTQAEGSEIKIAAGGENLLQTITEQWEQGVVTPLFVSEGTTEQKLTAIRRSNYLSRVHIEVLGSLGDAVAFYGLGFWSQDEHLIQRATKNAKSVAVSVHKADQSFIERASKALESAGVKKITFFDAESPGAWIHA</sequence>
<comment type="caution">
    <text evidence="1">The sequence shown here is derived from an EMBL/GenBank/DDBJ whole genome shotgun (WGS) entry which is preliminary data.</text>
</comment>
<keyword evidence="2" id="KW-1185">Reference proteome</keyword>
<accession>A0A5S4YK55</accession>
<protein>
    <submittedName>
        <fullName evidence="1">DUF4917 family protein</fullName>
    </submittedName>
</protein>
<organism evidence="1 2">
    <name type="scientific">Bradyrhizobium hipponense</name>
    <dbReference type="NCBI Taxonomy" id="2605638"/>
    <lineage>
        <taxon>Bacteria</taxon>
        <taxon>Pseudomonadati</taxon>
        <taxon>Pseudomonadota</taxon>
        <taxon>Alphaproteobacteria</taxon>
        <taxon>Hyphomicrobiales</taxon>
        <taxon>Nitrobacteraceae</taxon>
        <taxon>Bradyrhizobium</taxon>
    </lineage>
</organism>
<evidence type="ECO:0000313" key="1">
    <source>
        <dbReference type="EMBL" id="TYO63725.1"/>
    </source>
</evidence>
<gene>
    <name evidence="1" type="ORF">FXV83_25735</name>
</gene>
<dbReference type="Proteomes" id="UP000324797">
    <property type="component" value="Unassembled WGS sequence"/>
</dbReference>